<feature type="region of interest" description="Disordered" evidence="1">
    <location>
        <begin position="1"/>
        <end position="20"/>
    </location>
</feature>
<evidence type="ECO:0000313" key="4">
    <source>
        <dbReference type="Proteomes" id="UP001141327"/>
    </source>
</evidence>
<dbReference type="Proteomes" id="UP001141327">
    <property type="component" value="Unassembled WGS sequence"/>
</dbReference>
<dbReference type="InterPro" id="IPR038645">
    <property type="entry name" value="TTC5_OB_sf"/>
</dbReference>
<dbReference type="SUPFAM" id="SSF48452">
    <property type="entry name" value="TPR-like"/>
    <property type="match status" value="2"/>
</dbReference>
<protein>
    <recommendedName>
        <fullName evidence="2">SET domain-containing protein</fullName>
    </recommendedName>
</protein>
<dbReference type="Gene3D" id="2.170.270.10">
    <property type="entry name" value="SET domain"/>
    <property type="match status" value="2"/>
</dbReference>
<dbReference type="InterPro" id="IPR011990">
    <property type="entry name" value="TPR-like_helical_dom_sf"/>
</dbReference>
<sequence length="1073" mass="119626">MEQSDQKTVPPESVDDLKKRGNDAYKNHLYREASLLYDQALGLDPGNATVRANRATSRYASGFYAEALDDALFVLKLRPEPNLIAKCHQRAAAALIQLHRAGEATHREAVRKDPSLERLVQEMGGDYDRRSMIAEPRELGNDGRLPPYHLDNYTSEVVLRCQPHGKVRGGAFAQGGLPKGKLLMARRALAYVPYNPNPTPPVDSAKGTPKEGLANPTPPVDSAKGTSKEGPASPLEAKTAQFILEHPDRADEVYSLPAGPGFDLLPAGYHEVVPDRIRAICSRNGFDGANLHKLAVEHKDMAEQEKKRLASGLWGLQSQFNHSSVPNCAWEIVGDFLFVRTIRPVRAGEELCVSYGVHLGDDVVVPQTAPSDWIHEIHGKPGVFEGQLPPKEDTLFEFGQACDSWEALSAKPHWRYSFDRIPWVPAAVPTVPPLDGLRPITIRDCVKQCYAVHAGQVLRATVIQKPCSMVATHLLLQDAAGNVIVLAIYHLSDPSDFEPGTRVAVIEPYAKFTQDNTALRPFLRTDNPQTVVVEKSTQKKSLFERANAAFTKRLYRTASKLLTQVLSQEPGNVAALDKRADSLLSSGYCSTQALYDALHVLHRQPEHTSCFYLAAEALIRLDCADEAYMDALRRADSEQNRELLAALDRLQGEMKNGHYDRYAMATEQRTDGRLPSIHRDAFTSSKVAFKATSKKGRGGFAQVSLPEGELLVASRALAFVPYDRNALYRRINWEITTEEKMPALEQGPECQLASSTVQFLLEYPERAHEVYRLTAGSAFDRLPAPSGLDLARIHALCRLNRFNGNNYLRCFVRYGKPIADLNFSSGLWGPPSQFNHSCAPNCTWEVVGDFMFVRTIRPVEAEEELCVSYRFFSVPERGYDGCLCDWCASGEPKSRDPTINFDGSKDPETSLRIITGQIHQVRAIRPVWDQVPYIRPALSAFFKSFFEKRFFEEARLLIGLVCDICHDMGAHPVLSLPYHLYRAWAFFVGDPDESKRILRALRRADLAILGSQDFCTAVETLGLLPPHLSDSVVELGLLPSVLSQWLSANKEQQWWPQFMALVGEVAAEHLECY</sequence>
<dbReference type="InterPro" id="IPR053209">
    <property type="entry name" value="Gramillin-biosynth_MTr"/>
</dbReference>
<dbReference type="SUPFAM" id="SSF82199">
    <property type="entry name" value="SET domain"/>
    <property type="match status" value="2"/>
</dbReference>
<feature type="domain" description="SET" evidence="2">
    <location>
        <begin position="155"/>
        <end position="356"/>
    </location>
</feature>
<dbReference type="PANTHER" id="PTHR47643:SF2">
    <property type="entry name" value="TPR DOMAIN PROTEIN (AFU_ORTHOLOGUE AFUA_5G12710)"/>
    <property type="match status" value="1"/>
</dbReference>
<gene>
    <name evidence="3" type="ORF">PAPYR_9219</name>
</gene>
<dbReference type="SMART" id="SM00317">
    <property type="entry name" value="SET"/>
    <property type="match status" value="2"/>
</dbReference>
<dbReference type="InterPro" id="IPR001214">
    <property type="entry name" value="SET_dom"/>
</dbReference>
<dbReference type="InterPro" id="IPR019734">
    <property type="entry name" value="TPR_rpt"/>
</dbReference>
<dbReference type="EMBL" id="JAPMOS010000094">
    <property type="protein sequence ID" value="KAJ4455727.1"/>
    <property type="molecule type" value="Genomic_DNA"/>
</dbReference>
<keyword evidence="4" id="KW-1185">Reference proteome</keyword>
<proteinExistence type="predicted"/>
<dbReference type="InterPro" id="IPR046341">
    <property type="entry name" value="SET_dom_sf"/>
</dbReference>
<evidence type="ECO:0000259" key="2">
    <source>
        <dbReference type="PROSITE" id="PS50280"/>
    </source>
</evidence>
<dbReference type="PANTHER" id="PTHR47643">
    <property type="entry name" value="TPR DOMAIN PROTEIN (AFU_ORTHOLOGUE AFUA_5G12710)"/>
    <property type="match status" value="1"/>
</dbReference>
<name>A0ABQ8U8T4_9EUKA</name>
<dbReference type="Gene3D" id="1.25.40.10">
    <property type="entry name" value="Tetratricopeptide repeat domain"/>
    <property type="match status" value="2"/>
</dbReference>
<evidence type="ECO:0000256" key="1">
    <source>
        <dbReference type="SAM" id="MobiDB-lite"/>
    </source>
</evidence>
<feature type="domain" description="SET" evidence="2">
    <location>
        <begin position="685"/>
        <end position="870"/>
    </location>
</feature>
<reference evidence="3" key="1">
    <citation type="journal article" date="2022" name="bioRxiv">
        <title>Genomics of Preaxostyla Flagellates Illuminates Evolutionary Transitions and the Path Towards Mitochondrial Loss.</title>
        <authorList>
            <person name="Novak L.V.F."/>
            <person name="Treitli S.C."/>
            <person name="Pyrih J."/>
            <person name="Halakuc P."/>
            <person name="Pipaliya S.V."/>
            <person name="Vacek V."/>
            <person name="Brzon O."/>
            <person name="Soukal P."/>
            <person name="Eme L."/>
            <person name="Dacks J.B."/>
            <person name="Karnkowska A."/>
            <person name="Elias M."/>
            <person name="Hampl V."/>
        </authorList>
    </citation>
    <scope>NUCLEOTIDE SEQUENCE</scope>
    <source>
        <strain evidence="3">RCP-MX</strain>
    </source>
</reference>
<dbReference type="SMART" id="SM00028">
    <property type="entry name" value="TPR"/>
    <property type="match status" value="3"/>
</dbReference>
<dbReference type="Gene3D" id="2.40.50.550">
    <property type="match status" value="1"/>
</dbReference>
<dbReference type="PROSITE" id="PS50280">
    <property type="entry name" value="SET"/>
    <property type="match status" value="2"/>
</dbReference>
<feature type="region of interest" description="Disordered" evidence="1">
    <location>
        <begin position="195"/>
        <end position="233"/>
    </location>
</feature>
<dbReference type="Pfam" id="PF00856">
    <property type="entry name" value="SET"/>
    <property type="match status" value="2"/>
</dbReference>
<organism evidence="3 4">
    <name type="scientific">Paratrimastix pyriformis</name>
    <dbReference type="NCBI Taxonomy" id="342808"/>
    <lineage>
        <taxon>Eukaryota</taxon>
        <taxon>Metamonada</taxon>
        <taxon>Preaxostyla</taxon>
        <taxon>Paratrimastigidae</taxon>
        <taxon>Paratrimastix</taxon>
    </lineage>
</organism>
<accession>A0ABQ8U8T4</accession>
<evidence type="ECO:0000313" key="3">
    <source>
        <dbReference type="EMBL" id="KAJ4455727.1"/>
    </source>
</evidence>
<comment type="caution">
    <text evidence="3">The sequence shown here is derived from an EMBL/GenBank/DDBJ whole genome shotgun (WGS) entry which is preliminary data.</text>
</comment>